<evidence type="ECO:0000256" key="4">
    <source>
        <dbReference type="ARBA" id="ARBA00022840"/>
    </source>
</evidence>
<dbReference type="AlphaFoldDB" id="A0A3B1D1J1"/>
<sequence length="315" mass="34746">MIEVKNLTKTYGGARGIDDISFNVNKGEVLGFLGPNGAGKTTTMRILTCFMPATSGSAMVAGYDVFEDSLNVRKRIGYLPETVPLYLDMQVPVYLRFVAGLKDVPLRKIKSKVGEIMEQVGLTHMSHKLIGELSKGYRQRVGLAQVLINDPEVLILDEPTIGLDPKQIIEIRTLIKGLGGDRTIILSSHILPEVSMLCERVVIIDEGRVKAMDTPENLTHRLNAASRVKARISGPDKSVVEALKRIDGVASVETLQDGNESAKSYLVEFTDGFNGAHLVARAASDSKWDLYELTPMKMTLEDIFIRIVMEEETNQ</sequence>
<feature type="domain" description="ABC transporter" evidence="5">
    <location>
        <begin position="2"/>
        <end position="231"/>
    </location>
</feature>
<comment type="similarity">
    <text evidence="1">Belongs to the ABC transporter superfamily.</text>
</comment>
<gene>
    <name evidence="6" type="ORF">MNBD_NITROSPINAE02-1179</name>
</gene>
<evidence type="ECO:0000313" key="6">
    <source>
        <dbReference type="EMBL" id="VAX25495.1"/>
    </source>
</evidence>
<dbReference type="InterPro" id="IPR003439">
    <property type="entry name" value="ABC_transporter-like_ATP-bd"/>
</dbReference>
<dbReference type="GO" id="GO:0005524">
    <property type="term" value="F:ATP binding"/>
    <property type="evidence" value="ECO:0007669"/>
    <property type="project" value="UniProtKB-KW"/>
</dbReference>
<dbReference type="PANTHER" id="PTHR43335:SF4">
    <property type="entry name" value="ABC TRANSPORTER, ATP-BINDING PROTEIN"/>
    <property type="match status" value="1"/>
</dbReference>
<dbReference type="Gene3D" id="3.40.50.300">
    <property type="entry name" value="P-loop containing nucleotide triphosphate hydrolases"/>
    <property type="match status" value="1"/>
</dbReference>
<dbReference type="SUPFAM" id="SSF52540">
    <property type="entry name" value="P-loop containing nucleoside triphosphate hydrolases"/>
    <property type="match status" value="1"/>
</dbReference>
<dbReference type="PANTHER" id="PTHR43335">
    <property type="entry name" value="ABC TRANSPORTER, ATP-BINDING PROTEIN"/>
    <property type="match status" value="1"/>
</dbReference>
<accession>A0A3B1D1J1</accession>
<keyword evidence="4 6" id="KW-0067">ATP-binding</keyword>
<keyword evidence="2" id="KW-0813">Transport</keyword>
<dbReference type="Pfam" id="PF00005">
    <property type="entry name" value="ABC_tran"/>
    <property type="match status" value="1"/>
</dbReference>
<dbReference type="PROSITE" id="PS50893">
    <property type="entry name" value="ABC_TRANSPORTER_2"/>
    <property type="match status" value="1"/>
</dbReference>
<dbReference type="InterPro" id="IPR027417">
    <property type="entry name" value="P-loop_NTPase"/>
</dbReference>
<evidence type="ECO:0000259" key="5">
    <source>
        <dbReference type="PROSITE" id="PS50893"/>
    </source>
</evidence>
<reference evidence="6" key="1">
    <citation type="submission" date="2018-06" db="EMBL/GenBank/DDBJ databases">
        <authorList>
            <person name="Zhirakovskaya E."/>
        </authorList>
    </citation>
    <scope>NUCLEOTIDE SEQUENCE</scope>
</reference>
<dbReference type="InterPro" id="IPR003593">
    <property type="entry name" value="AAA+_ATPase"/>
</dbReference>
<evidence type="ECO:0000256" key="3">
    <source>
        <dbReference type="ARBA" id="ARBA00022741"/>
    </source>
</evidence>
<organism evidence="6">
    <name type="scientific">hydrothermal vent metagenome</name>
    <dbReference type="NCBI Taxonomy" id="652676"/>
    <lineage>
        <taxon>unclassified sequences</taxon>
        <taxon>metagenomes</taxon>
        <taxon>ecological metagenomes</taxon>
    </lineage>
</organism>
<name>A0A3B1D1J1_9ZZZZ</name>
<dbReference type="GO" id="GO:0016887">
    <property type="term" value="F:ATP hydrolysis activity"/>
    <property type="evidence" value="ECO:0007669"/>
    <property type="project" value="InterPro"/>
</dbReference>
<dbReference type="SMART" id="SM00382">
    <property type="entry name" value="AAA"/>
    <property type="match status" value="1"/>
</dbReference>
<keyword evidence="3" id="KW-0547">Nucleotide-binding</keyword>
<protein>
    <submittedName>
        <fullName evidence="6">Gliding motility-associated ABC transporter ATP-binding protein GldA</fullName>
    </submittedName>
</protein>
<evidence type="ECO:0000256" key="1">
    <source>
        <dbReference type="ARBA" id="ARBA00005417"/>
    </source>
</evidence>
<proteinExistence type="inferred from homology"/>
<dbReference type="EMBL" id="UOGE01000106">
    <property type="protein sequence ID" value="VAX25495.1"/>
    <property type="molecule type" value="Genomic_DNA"/>
</dbReference>
<evidence type="ECO:0000256" key="2">
    <source>
        <dbReference type="ARBA" id="ARBA00022448"/>
    </source>
</evidence>